<keyword evidence="2" id="KW-1185">Reference proteome</keyword>
<dbReference type="AlphaFoldDB" id="A0A8S9YTT2"/>
<dbReference type="EMBL" id="JTDE01002859">
    <property type="protein sequence ID" value="KAF7256776.1"/>
    <property type="molecule type" value="Genomic_DNA"/>
</dbReference>
<accession>A0A8S9YTT2</accession>
<reference evidence="1" key="1">
    <citation type="submission" date="2019-07" db="EMBL/GenBank/DDBJ databases">
        <title>Annotation for the trematode Paragonimus miyazaki's.</title>
        <authorList>
            <person name="Choi Y.-J."/>
        </authorList>
    </citation>
    <scope>NUCLEOTIDE SEQUENCE</scope>
    <source>
        <strain evidence="1">Japan</strain>
    </source>
</reference>
<protein>
    <submittedName>
        <fullName evidence="1">Uncharacterized protein</fullName>
    </submittedName>
</protein>
<dbReference type="Proteomes" id="UP000822476">
    <property type="component" value="Unassembled WGS sequence"/>
</dbReference>
<name>A0A8S9YTT2_9TREM</name>
<comment type="caution">
    <text evidence="1">The sequence shown here is derived from an EMBL/GenBank/DDBJ whole genome shotgun (WGS) entry which is preliminary data.</text>
</comment>
<evidence type="ECO:0000313" key="1">
    <source>
        <dbReference type="EMBL" id="KAF7256776.1"/>
    </source>
</evidence>
<organism evidence="1 2">
    <name type="scientific">Paragonimus skrjabini miyazakii</name>
    <dbReference type="NCBI Taxonomy" id="59628"/>
    <lineage>
        <taxon>Eukaryota</taxon>
        <taxon>Metazoa</taxon>
        <taxon>Spiralia</taxon>
        <taxon>Lophotrochozoa</taxon>
        <taxon>Platyhelminthes</taxon>
        <taxon>Trematoda</taxon>
        <taxon>Digenea</taxon>
        <taxon>Plagiorchiida</taxon>
        <taxon>Troglotremata</taxon>
        <taxon>Troglotrematidae</taxon>
        <taxon>Paragonimus</taxon>
    </lineage>
</organism>
<evidence type="ECO:0000313" key="2">
    <source>
        <dbReference type="Proteomes" id="UP000822476"/>
    </source>
</evidence>
<gene>
    <name evidence="1" type="ORF">EG68_06557</name>
</gene>
<sequence length="123" mass="13191">MSNFELPHRSPAYPTVICTNHHCSSITNKCLCHAQSGGDIASRLFTATNGAISSNVANQLATAARSQVQDSVKQALFNTILTTANVPTDVRRVISGILRSTGCRHSGSIILLPLLIIILHVRD</sequence>
<proteinExistence type="predicted"/>